<reference evidence="8" key="2">
    <citation type="submission" date="2024-06" db="EMBL/GenBank/DDBJ databases">
        <authorList>
            <person name="Petrova K.O."/>
            <person name="Toshchakov S.V."/>
            <person name="Boltjanskaja Y.V."/>
            <person name="Kevbrin V."/>
        </authorList>
    </citation>
    <scope>NUCLEOTIDE SEQUENCE</scope>
    <source>
        <strain evidence="8">Z-910T</strain>
    </source>
</reference>
<keyword evidence="4 6" id="KW-1133">Transmembrane helix</keyword>
<evidence type="ECO:0000313" key="8">
    <source>
        <dbReference type="EMBL" id="XBX74549.1"/>
    </source>
</evidence>
<reference evidence="8" key="1">
    <citation type="journal article" date="2013" name="Extremophiles">
        <title>Proteinivorax tanatarense gen. nov., sp. nov., an anaerobic, haloalkaliphilic, proteolytic bacterium isolated from a decaying algal bloom, and proposal of Proteinivoraceae fam. nov.</title>
        <authorList>
            <person name="Kevbrin V."/>
            <person name="Boltyanskaya Y."/>
            <person name="Zhilina T."/>
            <person name="Kolganova T."/>
            <person name="Lavrentjeva E."/>
            <person name="Kuznetsov B."/>
        </authorList>
    </citation>
    <scope>NUCLEOTIDE SEQUENCE</scope>
    <source>
        <strain evidence="8">Z-910T</strain>
    </source>
</reference>
<evidence type="ECO:0000256" key="1">
    <source>
        <dbReference type="ARBA" id="ARBA00004651"/>
    </source>
</evidence>
<dbReference type="Gene3D" id="1.20.120.1200">
    <property type="entry name" value="NADH-ubiquinone/plastoquinone oxidoreductase chain 6, subunit NuoJ"/>
    <property type="match status" value="1"/>
</dbReference>
<evidence type="ECO:0000256" key="3">
    <source>
        <dbReference type="ARBA" id="ARBA00022692"/>
    </source>
</evidence>
<dbReference type="RefSeq" id="WP_350343301.1">
    <property type="nucleotide sequence ID" value="NZ_CP158367.1"/>
</dbReference>
<evidence type="ECO:0000256" key="2">
    <source>
        <dbReference type="ARBA" id="ARBA00022475"/>
    </source>
</evidence>
<feature type="transmembrane region" description="Helical" evidence="6">
    <location>
        <begin position="53"/>
        <end position="72"/>
    </location>
</feature>
<gene>
    <name evidence="8" type="ORF">PRVXT_002593</name>
</gene>
<dbReference type="EMBL" id="CP158367">
    <property type="protein sequence ID" value="XBX74549.1"/>
    <property type="molecule type" value="Genomic_DNA"/>
</dbReference>
<proteinExistence type="predicted"/>
<evidence type="ECO:0000256" key="6">
    <source>
        <dbReference type="SAM" id="Phobius"/>
    </source>
</evidence>
<dbReference type="AlphaFoldDB" id="A0AAU7VK94"/>
<dbReference type="Pfam" id="PF13244">
    <property type="entry name" value="MbhD"/>
    <property type="match status" value="1"/>
</dbReference>
<dbReference type="GO" id="GO:0005886">
    <property type="term" value="C:plasma membrane"/>
    <property type="evidence" value="ECO:0007669"/>
    <property type="project" value="UniProtKB-SubCell"/>
</dbReference>
<organism evidence="8">
    <name type="scientific">Proteinivorax tanatarense</name>
    <dbReference type="NCBI Taxonomy" id="1260629"/>
    <lineage>
        <taxon>Bacteria</taxon>
        <taxon>Bacillati</taxon>
        <taxon>Bacillota</taxon>
        <taxon>Clostridia</taxon>
        <taxon>Eubacteriales</taxon>
        <taxon>Proteinivoracaceae</taxon>
        <taxon>Proteinivorax</taxon>
    </lineage>
</organism>
<sequence>MLVLNVVLILFLICCALAVERTKDLLSAVVIFGAYSVTMAVLWLLLKAPDIALTEAAMGAGVTTMLFVAVISRTRRTEK</sequence>
<keyword evidence="2" id="KW-1003">Cell membrane</keyword>
<keyword evidence="5 6" id="KW-0472">Membrane</keyword>
<evidence type="ECO:0000256" key="5">
    <source>
        <dbReference type="ARBA" id="ARBA00023136"/>
    </source>
</evidence>
<name>A0AAU7VK94_9FIRM</name>
<evidence type="ECO:0000256" key="4">
    <source>
        <dbReference type="ARBA" id="ARBA00022989"/>
    </source>
</evidence>
<accession>A0AAU7VK94</accession>
<dbReference type="InterPro" id="IPR042106">
    <property type="entry name" value="Nuo/plastoQ_OxRdtase_6_NuoJ"/>
</dbReference>
<evidence type="ECO:0000259" key="7">
    <source>
        <dbReference type="Pfam" id="PF13244"/>
    </source>
</evidence>
<keyword evidence="3 6" id="KW-0812">Transmembrane</keyword>
<dbReference type="InterPro" id="IPR025383">
    <property type="entry name" value="MrpA_C/MbhD"/>
</dbReference>
<protein>
    <submittedName>
        <fullName evidence="8">Hydrogenase subunit MbhD domain-containing protein</fullName>
    </submittedName>
</protein>
<feature type="transmembrane region" description="Helical" evidence="6">
    <location>
        <begin position="28"/>
        <end position="46"/>
    </location>
</feature>
<feature type="domain" description="MrpA C-terminal/MbhD" evidence="7">
    <location>
        <begin position="10"/>
        <end position="76"/>
    </location>
</feature>
<comment type="subcellular location">
    <subcellularLocation>
        <location evidence="1">Cell membrane</location>
        <topology evidence="1">Multi-pass membrane protein</topology>
    </subcellularLocation>
</comment>